<dbReference type="Gene3D" id="2.160.10.10">
    <property type="entry name" value="Hexapeptide repeat proteins"/>
    <property type="match status" value="2"/>
</dbReference>
<dbReference type="InterPro" id="IPR025110">
    <property type="entry name" value="AMP-bd_C"/>
</dbReference>
<dbReference type="GO" id="GO:0020037">
    <property type="term" value="F:heme binding"/>
    <property type="evidence" value="ECO:0007669"/>
    <property type="project" value="InterPro"/>
</dbReference>
<dbReference type="Gene3D" id="3.50.50.60">
    <property type="entry name" value="FAD/NAD(P)-binding domain"/>
    <property type="match status" value="1"/>
</dbReference>
<feature type="transmembrane region" description="Helical" evidence="7">
    <location>
        <begin position="1171"/>
        <end position="1198"/>
    </location>
</feature>
<dbReference type="SUPFAM" id="SSF51905">
    <property type="entry name" value="FAD/NAD(P)-binding domain"/>
    <property type="match status" value="1"/>
</dbReference>
<reference evidence="9" key="1">
    <citation type="submission" date="2021-01" db="UniProtKB">
        <authorList>
            <consortium name="EnsemblPlants"/>
        </authorList>
    </citation>
    <scope>IDENTIFICATION</scope>
</reference>
<feature type="domain" description="Carrier" evidence="8">
    <location>
        <begin position="1062"/>
        <end position="1136"/>
    </location>
</feature>
<feature type="transmembrane region" description="Helical" evidence="7">
    <location>
        <begin position="1439"/>
        <end position="1459"/>
    </location>
</feature>
<sequence>MFAGRTYDLGGQVVTANSAPVILHLGREVGCELEELDDHNLAVVDPSSGHFRAMELADDYLSAVSLTLKLQDEAEASGRIGVHAMSGLAPDAAPEFLASYGINSVPNSVAVGYTASGYGFVQDMPYAYLHEFTRTSMAGKVRRFKGGYTSFWQKLSRSLPIDLRCNARVSSIRRGADTIKVDVRDNSSTGGGEVQSLEFDKLIISGSFPFRNCRTYHSPASDHEEADGELMDMSELEEELFAKVETVDYYTTVLKIKGLDHMPAGFYHFQEYMKSPSAIGHPVAMQRFHTDTDIFLFWSYGNSADIKGPQVLDMAVKDVENMGGDVAEVVLQRRFKYFPHVNCQDMKDGFYDRLEDELQGQRNTYYVGGLMAFELTERNSYYSIALMNKHFATESLPPPFPYVKRLHPLLSDSEDWLSRQQLDELAGVDYPSLPSLDAYLEHWAGHGATKDRCLYRWIDDKGETVARRTYAELNANASCIACKLRTDKKQLVKPGDRVLLVYVPGLDFIDAFFGCVRAGVVPVPALPPDPSKRGGGGQSLLHIQNIATSCNAVAILSTFDYRTSVQASSVINAVLSLRKSPKNTPKWPDLPWFNTDSWVRKPGKVAAPCSSDRVKSSPAPGELCFLQYTSGSTGDAKGVMITHGGLIHNVQLMRRRYKSTSKTVLVSWLPQYHDMGLIGGFFTTLVSGGTAVVFSPLTFIKNPLLWLETISRHKATHSAGPNFAFELLVKRLEADAERRSRLDLGSLAFLMVAAEPVRPGTLRRFLELTKPLGMDEKILAPGYGLAENCVFVSCAFGDGKPVYVDWQERVCCGYVDAEDPDVDIRIADPETGRERPNSESEGEVWISSPSAGIGYWGQEELSRKTFKNELQGRPGKLYTRTGDLGRIIDGKLFITGRIKDMIIVSGRNVYSSDVEKTVEGACEAVRPGCCAAIGVPEEILAAKGLSVSKTSDEVGLVVVAELRDGKRASQEVTEQIQDCIAEEHGITVAAVVLIKPRTITKTTSGKIKRYECLRRFADGTLSLAEGHGASKQRSSTLAPSDRSKLQSQVADALSPTQRIGKKEITDFLKKLLSEQTGISISKISVTESLTSYGIDSIGVVRAAQKLSAFLGVPVGAIDIFTATSIDDLAIFAESLLAKPEPQFANPSLPEKKTTFADNLATSDVSASRKVFIWFCHLVSLFYIAAILACPAYVAIHSLTSLTGSGAWSDYVLYLVGAPLAWMFCMAATCATIALFGNPYLQPNYALSSEMSIWSLAFVKWRALSKLHEVSSNVLAVHLRNSIFLKHWFVLLGAEIGSSVVIDTVSITDPYLVSVGDGAVIAEGALVQSHEVKRGVLTLAPITIGRKSSVGPYAVVQIGSHVADDTEVPPLQTTERIRKTALKPAKVQNQGGLEWGKYTAIHQLAGIYSVGLLSTISAALTYFTCAWLCQASPDLRHFRLLCICGAFHWFPYAIIAYATIFTSTPCDDAVTFAALVAVCYLVHGLVLSVLTSIMAYCLAQQRDESTLTFKAWVRHRFIVACHLRFGKLITGTEAFCAYLRLLGATIGRDCSIRAINPILNPELVSIGSGVHLGDFSRVVPGFCSANGFVSGKIQVGNNCVLGSQSVILPGSTLQENVILGALSAAPLNSTLQKGGVFVGSQAPVMVKNTLIPLDDRIEEMDTKYKRILSNLAASFASTTLKVRSRYFHRIGAAGKGCLKIYDNIRGFPEHKIFGSGKQYPVIIRHSNCLSADDDARKDPRGAALSILNGDGSPLFDLTLKTGRAFHARSIADFATWLVCGAAAREEHVKRAPHIREAMWDSLRQPDSYAELHYYSNICRVFRFLDGQEMFVKIKIRPDDASIAEDSGKVEPSGILPPETGAIPRDEDDKRPLLFLAEDFMNRVSSPGGVRYVLQLQMQPIPDDKNIRDDSLDCTKPWDEAKYPFIDIGEITIDQQLTKDQSESLAFNPFLRCNEVDIIRASSSTESASLDHGRSLVYAICQHLRNQTPLPEAWRAFLDQSDVKVDLRGCPMAAAASKNNVTSKVTLARRWYQEAWASLAQPQLQVTAPYFLLGLVVFYPLHWMIHLKETQNLPPHRTFPVVWVLTGIMSASACAAMKWVLVGKKRDGDVTMIWSKRIFMDTVWQAVRTVVGEYFMEMTTGSPVFAAWMKLMGADIEWNGGAYVDSMGAALNPDMVVVGRGASAERDALLFGHIYEGDEGKVKYGKIVVEERGFVGSRAVVMPGAIVEREASLGAMSLAMKEEVVRSC</sequence>
<organism evidence="9 10">
    <name type="scientific">Kalanchoe fedtschenkoi</name>
    <name type="common">Lavender scallops</name>
    <name type="synonym">South American air plant</name>
    <dbReference type="NCBI Taxonomy" id="63787"/>
    <lineage>
        <taxon>Eukaryota</taxon>
        <taxon>Viridiplantae</taxon>
        <taxon>Streptophyta</taxon>
        <taxon>Embryophyta</taxon>
        <taxon>Tracheophyta</taxon>
        <taxon>Spermatophyta</taxon>
        <taxon>Magnoliopsida</taxon>
        <taxon>eudicotyledons</taxon>
        <taxon>Gunneridae</taxon>
        <taxon>Pentapetalae</taxon>
        <taxon>Saxifragales</taxon>
        <taxon>Crassulaceae</taxon>
        <taxon>Kalanchoe</taxon>
    </lineage>
</organism>
<dbReference type="InterPro" id="IPR045851">
    <property type="entry name" value="AMP-bd_C_sf"/>
</dbReference>
<dbReference type="Pfam" id="PF00550">
    <property type="entry name" value="PP-binding"/>
    <property type="match status" value="1"/>
</dbReference>
<keyword evidence="2" id="KW-0597">Phosphoprotein</keyword>
<keyword evidence="1" id="KW-0596">Phosphopantetheine</keyword>
<dbReference type="SUPFAM" id="SSF56634">
    <property type="entry name" value="Heme-dependent catalase-like"/>
    <property type="match status" value="1"/>
</dbReference>
<dbReference type="Pfam" id="PF01593">
    <property type="entry name" value="Amino_oxidase"/>
    <property type="match status" value="1"/>
</dbReference>
<dbReference type="InterPro" id="IPR000873">
    <property type="entry name" value="AMP-dep_synth/lig_dom"/>
</dbReference>
<protein>
    <recommendedName>
        <fullName evidence="8">Carrier domain-containing protein</fullName>
    </recommendedName>
</protein>
<dbReference type="SUPFAM" id="SSF56801">
    <property type="entry name" value="Acetyl-CoA synthetase-like"/>
    <property type="match status" value="1"/>
</dbReference>
<dbReference type="Pfam" id="PF00501">
    <property type="entry name" value="AMP-binding"/>
    <property type="match status" value="1"/>
</dbReference>
<dbReference type="InterPro" id="IPR006162">
    <property type="entry name" value="Ppantetheine_attach_site"/>
</dbReference>
<dbReference type="GO" id="GO:0016874">
    <property type="term" value="F:ligase activity"/>
    <property type="evidence" value="ECO:0007669"/>
    <property type="project" value="UniProtKB-KW"/>
</dbReference>
<keyword evidence="3" id="KW-0436">Ligase</keyword>
<keyword evidence="7" id="KW-0472">Membrane</keyword>
<feature type="transmembrane region" description="Helical" evidence="7">
    <location>
        <begin position="1471"/>
        <end position="1498"/>
    </location>
</feature>
<dbReference type="Gene3D" id="3.30.70.1990">
    <property type="match status" value="1"/>
</dbReference>
<dbReference type="CDD" id="cd05931">
    <property type="entry name" value="FAAL"/>
    <property type="match status" value="1"/>
</dbReference>
<dbReference type="PANTHER" id="PTHR22754">
    <property type="entry name" value="DISCO-INTERACTING PROTEIN 2 DIP2 -RELATED"/>
    <property type="match status" value="1"/>
</dbReference>
<keyword evidence="4" id="KW-0276">Fatty acid metabolism</keyword>
<dbReference type="Gramene" id="Kaladp0064s0104.1.v1.1">
    <property type="protein sequence ID" value="Kaladp0064s0104.1.v1.1"/>
    <property type="gene ID" value="Kaladp0064s0104.v1.1"/>
</dbReference>
<evidence type="ECO:0000313" key="10">
    <source>
        <dbReference type="Proteomes" id="UP000594263"/>
    </source>
</evidence>
<evidence type="ECO:0000256" key="1">
    <source>
        <dbReference type="ARBA" id="ARBA00022450"/>
    </source>
</evidence>
<dbReference type="GO" id="GO:0004096">
    <property type="term" value="F:catalase activity"/>
    <property type="evidence" value="ECO:0007669"/>
    <property type="project" value="InterPro"/>
</dbReference>
<dbReference type="PROSITE" id="PS00012">
    <property type="entry name" value="PHOSPHOPANTETHEINE"/>
    <property type="match status" value="1"/>
</dbReference>
<dbReference type="InterPro" id="IPR018028">
    <property type="entry name" value="Catalase"/>
</dbReference>
<dbReference type="Gene3D" id="3.30.300.30">
    <property type="match status" value="1"/>
</dbReference>
<keyword evidence="5" id="KW-0443">Lipid metabolism</keyword>
<feature type="transmembrane region" description="Helical" evidence="7">
    <location>
        <begin position="2042"/>
        <end position="2059"/>
    </location>
</feature>
<evidence type="ECO:0000256" key="7">
    <source>
        <dbReference type="SAM" id="Phobius"/>
    </source>
</evidence>
<dbReference type="PROSITE" id="PS51402">
    <property type="entry name" value="CATALASE_3"/>
    <property type="match status" value="1"/>
</dbReference>
<dbReference type="InterPro" id="IPR020835">
    <property type="entry name" value="Catalase_sf"/>
</dbReference>
<dbReference type="Pfam" id="PF23024">
    <property type="entry name" value="AMP-dom_DIP2-like"/>
    <property type="match status" value="1"/>
</dbReference>
<feature type="transmembrane region" description="Helical" evidence="7">
    <location>
        <begin position="1404"/>
        <end position="1427"/>
    </location>
</feature>
<evidence type="ECO:0000259" key="8">
    <source>
        <dbReference type="PROSITE" id="PS50075"/>
    </source>
</evidence>
<dbReference type="InterPro" id="IPR011614">
    <property type="entry name" value="Catalase_core"/>
</dbReference>
<evidence type="ECO:0000256" key="4">
    <source>
        <dbReference type="ARBA" id="ARBA00022832"/>
    </source>
</evidence>
<dbReference type="PROSITE" id="PS00455">
    <property type="entry name" value="AMP_BINDING"/>
    <property type="match status" value="1"/>
</dbReference>
<dbReference type="InterPro" id="IPR042099">
    <property type="entry name" value="ANL_N_sf"/>
</dbReference>
<dbReference type="PANTHER" id="PTHR22754:SF32">
    <property type="entry name" value="DISCO-INTERACTING PROTEIN 2"/>
    <property type="match status" value="1"/>
</dbReference>
<dbReference type="EnsemblPlants" id="Kaladp0064s0104.1.v1.1">
    <property type="protein sequence ID" value="Kaladp0064s0104.1.v1.1"/>
    <property type="gene ID" value="Kaladp0064s0104.v1.1"/>
</dbReference>
<dbReference type="GO" id="GO:0031177">
    <property type="term" value="F:phosphopantetheine binding"/>
    <property type="evidence" value="ECO:0007669"/>
    <property type="project" value="InterPro"/>
</dbReference>
<dbReference type="InterPro" id="IPR009081">
    <property type="entry name" value="PP-bd_ACP"/>
</dbReference>
<evidence type="ECO:0000313" key="9">
    <source>
        <dbReference type="EnsemblPlants" id="Kaladp0064s0104.1.v1.1"/>
    </source>
</evidence>
<dbReference type="SUPFAM" id="SSF51161">
    <property type="entry name" value="Trimeric LpxA-like enzymes"/>
    <property type="match status" value="3"/>
</dbReference>
<dbReference type="PROSITE" id="PS50075">
    <property type="entry name" value="CARRIER"/>
    <property type="match status" value="1"/>
</dbReference>
<dbReference type="InterPro" id="IPR020845">
    <property type="entry name" value="AMP-binding_CS"/>
</dbReference>
<dbReference type="InterPro" id="IPR020806">
    <property type="entry name" value="PKS_PP-bd"/>
</dbReference>
<dbReference type="GO" id="GO:0008610">
    <property type="term" value="P:lipid biosynthetic process"/>
    <property type="evidence" value="ECO:0007669"/>
    <property type="project" value="InterPro"/>
</dbReference>
<dbReference type="InterPro" id="IPR036736">
    <property type="entry name" value="ACP-like_sf"/>
</dbReference>
<dbReference type="SMART" id="SM00823">
    <property type="entry name" value="PKS_PP"/>
    <property type="match status" value="1"/>
</dbReference>
<dbReference type="InterPro" id="IPR040097">
    <property type="entry name" value="FAAL/FAAC"/>
</dbReference>
<dbReference type="Proteomes" id="UP000594263">
    <property type="component" value="Unplaced"/>
</dbReference>
<dbReference type="GO" id="GO:0006979">
    <property type="term" value="P:response to oxidative stress"/>
    <property type="evidence" value="ECO:0007669"/>
    <property type="project" value="InterPro"/>
</dbReference>
<dbReference type="SMART" id="SM01060">
    <property type="entry name" value="Catalase"/>
    <property type="match status" value="1"/>
</dbReference>
<feature type="transmembrane region" description="Helical" evidence="7">
    <location>
        <begin position="2079"/>
        <end position="2100"/>
    </location>
</feature>
<keyword evidence="10" id="KW-1185">Reference proteome</keyword>
<accession>A0A7N0UGY7</accession>
<evidence type="ECO:0000256" key="3">
    <source>
        <dbReference type="ARBA" id="ARBA00022598"/>
    </source>
</evidence>
<dbReference type="Gene3D" id="1.10.1200.10">
    <property type="entry name" value="ACP-like"/>
    <property type="match status" value="1"/>
</dbReference>
<dbReference type="Gene3D" id="3.40.50.12780">
    <property type="entry name" value="N-terminal domain of ligase-like"/>
    <property type="match status" value="1"/>
</dbReference>
<keyword evidence="7" id="KW-1133">Transmembrane helix</keyword>
<dbReference type="GO" id="GO:0006631">
    <property type="term" value="P:fatty acid metabolic process"/>
    <property type="evidence" value="ECO:0007669"/>
    <property type="project" value="UniProtKB-KW"/>
</dbReference>
<evidence type="ECO:0000256" key="6">
    <source>
        <dbReference type="SAM" id="MobiDB-lite"/>
    </source>
</evidence>
<dbReference type="Gene3D" id="1.10.405.20">
    <property type="match status" value="1"/>
</dbReference>
<proteinExistence type="predicted"/>
<dbReference type="SUPFAM" id="SSF47336">
    <property type="entry name" value="ACP-like"/>
    <property type="match status" value="1"/>
</dbReference>
<evidence type="ECO:0000256" key="2">
    <source>
        <dbReference type="ARBA" id="ARBA00022553"/>
    </source>
</evidence>
<feature type="region of interest" description="Disordered" evidence="6">
    <location>
        <begin position="1841"/>
        <end position="1861"/>
    </location>
</feature>
<keyword evidence="7" id="KW-0812">Transmembrane</keyword>
<dbReference type="InterPro" id="IPR002937">
    <property type="entry name" value="Amino_oxidase"/>
</dbReference>
<name>A0A7N0UGY7_KALFE</name>
<feature type="transmembrane region" description="Helical" evidence="7">
    <location>
        <begin position="1210"/>
        <end position="1235"/>
    </location>
</feature>
<evidence type="ECO:0000256" key="5">
    <source>
        <dbReference type="ARBA" id="ARBA00023098"/>
    </source>
</evidence>
<dbReference type="InterPro" id="IPR036188">
    <property type="entry name" value="FAD/NAD-bd_sf"/>
</dbReference>
<dbReference type="InterPro" id="IPR011004">
    <property type="entry name" value="Trimer_LpxA-like_sf"/>
</dbReference>
<dbReference type="Gene3D" id="2.40.180.10">
    <property type="entry name" value="Catalase core domain"/>
    <property type="match status" value="1"/>
</dbReference>